<evidence type="ECO:0000313" key="7">
    <source>
        <dbReference type="EMBL" id="CAD9222478.1"/>
    </source>
</evidence>
<sequence>MFLLANRFRRVDPDKEAQVVQYMRGGPQRSDTFKTYMRRQGRHDDSSLAFRVWTSFTYRCKTWTCSPIFNNTITAFIVLASALVGIQTYPSMEYVDGRDTNSAASKVWHAMDQVVLYIFTVEVVLKVLAEGNAPWRYFVTYQDPNAEKPVDPDQLPNMWQVSQAFTESVSTKKKKNRRRSKSQQRAPFSIANIKLDYWNIFDFSVVVVCYLPLGGNMVAVIRLFRLLRVLKLVRALPELQVLVFGLLSSVTSIFYVSMLLFLVFYLYAILCVTMLRANDPVHWENLETAFMTLFRMATLEDWTDVMYTAMLGCDVYKTPFRQEWCTDPQPMGWLAGPMFVSFVIVATFVVLNLFIGVINENMGLAKEQLKEMRKQDLHRGMDEVTAGELKTLFDLSKRVKKLHKRVARLHQGMDMAMYDMKMFMKAVEQTGKRYDINEDYTITRRTQQSSRAGERGAQTFFAFKGAKVQPISIATLSEDGVESVYPR</sequence>
<dbReference type="EMBL" id="HBGG01040234">
    <property type="protein sequence ID" value="CAD9222478.1"/>
    <property type="molecule type" value="Transcribed_RNA"/>
</dbReference>
<evidence type="ECO:0000256" key="2">
    <source>
        <dbReference type="ARBA" id="ARBA00022692"/>
    </source>
</evidence>
<feature type="domain" description="Ion transport" evidence="6">
    <location>
        <begin position="196"/>
        <end position="368"/>
    </location>
</feature>
<dbReference type="InterPro" id="IPR043203">
    <property type="entry name" value="VGCC_Ca_Na"/>
</dbReference>
<keyword evidence="3 5" id="KW-1133">Transmembrane helix</keyword>
<dbReference type="GO" id="GO:0005248">
    <property type="term" value="F:voltage-gated sodium channel activity"/>
    <property type="evidence" value="ECO:0007669"/>
    <property type="project" value="TreeGrafter"/>
</dbReference>
<evidence type="ECO:0000256" key="1">
    <source>
        <dbReference type="ARBA" id="ARBA00004141"/>
    </source>
</evidence>
<comment type="subcellular location">
    <subcellularLocation>
        <location evidence="1">Membrane</location>
        <topology evidence="1">Multi-pass membrane protein</topology>
    </subcellularLocation>
</comment>
<evidence type="ECO:0000256" key="3">
    <source>
        <dbReference type="ARBA" id="ARBA00022989"/>
    </source>
</evidence>
<feature type="domain" description="Ion transport" evidence="6">
    <location>
        <begin position="67"/>
        <end position="140"/>
    </location>
</feature>
<feature type="transmembrane region" description="Helical" evidence="5">
    <location>
        <begin position="197"/>
        <end position="221"/>
    </location>
</feature>
<feature type="transmembrane region" description="Helical" evidence="5">
    <location>
        <begin position="68"/>
        <end position="89"/>
    </location>
</feature>
<keyword evidence="4 5" id="KW-0472">Membrane</keyword>
<protein>
    <recommendedName>
        <fullName evidence="6">Ion transport domain-containing protein</fullName>
    </recommendedName>
</protein>
<dbReference type="PANTHER" id="PTHR10037">
    <property type="entry name" value="VOLTAGE-GATED CATION CHANNEL CALCIUM AND SODIUM"/>
    <property type="match status" value="1"/>
</dbReference>
<dbReference type="PANTHER" id="PTHR10037:SF62">
    <property type="entry name" value="SODIUM CHANNEL PROTEIN 60E"/>
    <property type="match status" value="1"/>
</dbReference>
<evidence type="ECO:0000259" key="6">
    <source>
        <dbReference type="Pfam" id="PF00520"/>
    </source>
</evidence>
<dbReference type="Pfam" id="PF00520">
    <property type="entry name" value="Ion_trans"/>
    <property type="match status" value="2"/>
</dbReference>
<dbReference type="InterPro" id="IPR027359">
    <property type="entry name" value="Volt_channel_dom_sf"/>
</dbReference>
<dbReference type="Gene3D" id="1.20.120.350">
    <property type="entry name" value="Voltage-gated potassium channels. Chain C"/>
    <property type="match status" value="2"/>
</dbReference>
<dbReference type="InterPro" id="IPR005821">
    <property type="entry name" value="Ion_trans_dom"/>
</dbReference>
<dbReference type="Gene3D" id="1.10.287.70">
    <property type="match status" value="1"/>
</dbReference>
<feature type="transmembrane region" description="Helical" evidence="5">
    <location>
        <begin position="241"/>
        <end position="270"/>
    </location>
</feature>
<evidence type="ECO:0000256" key="4">
    <source>
        <dbReference type="ARBA" id="ARBA00023136"/>
    </source>
</evidence>
<name>A0A7S1X9I9_9CHLO</name>
<dbReference type="AlphaFoldDB" id="A0A7S1X9I9"/>
<reference evidence="7" key="1">
    <citation type="submission" date="2021-01" db="EMBL/GenBank/DDBJ databases">
        <authorList>
            <person name="Corre E."/>
            <person name="Pelletier E."/>
            <person name="Niang G."/>
            <person name="Scheremetjew M."/>
            <person name="Finn R."/>
            <person name="Kale V."/>
            <person name="Holt S."/>
            <person name="Cochrane G."/>
            <person name="Meng A."/>
            <person name="Brown T."/>
            <person name="Cohen L."/>
        </authorList>
    </citation>
    <scope>NUCLEOTIDE SEQUENCE</scope>
    <source>
        <strain evidence="7">PLY429</strain>
    </source>
</reference>
<feature type="transmembrane region" description="Helical" evidence="5">
    <location>
        <begin position="338"/>
        <end position="358"/>
    </location>
</feature>
<dbReference type="SUPFAM" id="SSF81324">
    <property type="entry name" value="Voltage-gated potassium channels"/>
    <property type="match status" value="1"/>
</dbReference>
<gene>
    <name evidence="7" type="ORF">TCHU04912_LOCUS20747</name>
</gene>
<organism evidence="7">
    <name type="scientific">Tetraselmis chuii</name>
    <dbReference type="NCBI Taxonomy" id="63592"/>
    <lineage>
        <taxon>Eukaryota</taxon>
        <taxon>Viridiplantae</taxon>
        <taxon>Chlorophyta</taxon>
        <taxon>core chlorophytes</taxon>
        <taxon>Chlorodendrophyceae</taxon>
        <taxon>Chlorodendrales</taxon>
        <taxon>Chlorodendraceae</taxon>
        <taxon>Tetraselmis</taxon>
    </lineage>
</organism>
<evidence type="ECO:0000256" key="5">
    <source>
        <dbReference type="SAM" id="Phobius"/>
    </source>
</evidence>
<keyword evidence="2 5" id="KW-0812">Transmembrane</keyword>
<accession>A0A7S1X9I9</accession>
<proteinExistence type="predicted"/>
<dbReference type="GO" id="GO:0001518">
    <property type="term" value="C:voltage-gated sodium channel complex"/>
    <property type="evidence" value="ECO:0007669"/>
    <property type="project" value="TreeGrafter"/>
</dbReference>